<keyword evidence="7 15" id="KW-0028">Amino-acid biosynthesis</keyword>
<comment type="function">
    <text evidence="13 15">Part of a heterotetrameric complex that catalyzes the two-step biosynthesis of anthranilate, an intermediate in the biosynthesis of L-tryptophan. In the first step, the glutamine-binding beta subunit (TrpG) of anthranilate synthase (AS) provides the glutamine amidotransferase activity which generates ammonia as a substrate that, along with chorismate, is used in the second step, catalyzed by the large alpha subunit of AS (TrpE) to produce anthranilate. In the absence of TrpG, TrpE can synthesize anthranilate directly from chorismate and high concentrations of ammonia.</text>
</comment>
<comment type="subunit">
    <text evidence="4 15">Heterotetramer consisting of two non-identical subunits: a beta subunit (TrpG) and a large alpha subunit (TrpE).</text>
</comment>
<evidence type="ECO:0000256" key="9">
    <source>
        <dbReference type="ARBA" id="ARBA00022822"/>
    </source>
</evidence>
<dbReference type="EC" id="4.1.3.27" evidence="5 15"/>
<evidence type="ECO:0000313" key="18">
    <source>
        <dbReference type="EMBL" id="MFC6397641.1"/>
    </source>
</evidence>
<dbReference type="EMBL" id="JBHSUA010000021">
    <property type="protein sequence ID" value="MFC6397641.1"/>
    <property type="molecule type" value="Genomic_DNA"/>
</dbReference>
<gene>
    <name evidence="15" type="primary">trpE</name>
    <name evidence="18" type="ORF">ACFP57_11705</name>
</gene>
<evidence type="ECO:0000259" key="16">
    <source>
        <dbReference type="Pfam" id="PF00425"/>
    </source>
</evidence>
<dbReference type="Pfam" id="PF04715">
    <property type="entry name" value="Anth_synt_I_N"/>
    <property type="match status" value="1"/>
</dbReference>
<name>A0ABW1X3B2_9ACTN</name>
<comment type="catalytic activity">
    <reaction evidence="14 15">
        <text>chorismate + L-glutamine = anthranilate + pyruvate + L-glutamate + H(+)</text>
        <dbReference type="Rhea" id="RHEA:21732"/>
        <dbReference type="ChEBI" id="CHEBI:15361"/>
        <dbReference type="ChEBI" id="CHEBI:15378"/>
        <dbReference type="ChEBI" id="CHEBI:16567"/>
        <dbReference type="ChEBI" id="CHEBI:29748"/>
        <dbReference type="ChEBI" id="CHEBI:29985"/>
        <dbReference type="ChEBI" id="CHEBI:58359"/>
        <dbReference type="EC" id="4.1.3.27"/>
    </reaction>
</comment>
<evidence type="ECO:0000256" key="15">
    <source>
        <dbReference type="RuleBase" id="RU364045"/>
    </source>
</evidence>
<dbReference type="InterPro" id="IPR019999">
    <property type="entry name" value="Anth_synth_I-like"/>
</dbReference>
<accession>A0ABW1X3B2</accession>
<dbReference type="PANTHER" id="PTHR11236">
    <property type="entry name" value="AMINOBENZOATE/ANTHRANILATE SYNTHASE"/>
    <property type="match status" value="1"/>
</dbReference>
<sequence>MALVTTPDLAGFRALADSGRRVVSVHARLLADDITPIGLYAQLCGDRENTFLFESAESGVWSRWSFVGVNAASTLVEQDGQAHWLGRPIEGVPADGDPLEVLRETLRTLHTEPDPELPPFTSGMVGYLGYDVVRRIEKLPDGLDDDLQLPELVMMLASDMAVLDHHKGEVWLIANAVNHDGSPERVEDAWADATARVEQMARQLAGPRPVLLAQQGPAATTEPIRQRSSEDFQQLVRDAVEEIRAGEAFQIVGSQRFDLPTRADGLAIYRELRNTNPSPYLYLLRLPGFCVVGSSPEALVTVNEGRATTHPIAGTRPRGATPEQDAELEAELLADEKERAEHLMLVDLGRNDLGRVCRPGTIAVTEFMHVRRYSHVMHLEAAVVGQVAEGATGLDVTLACFPAGTLSGAPKVRAMQIIDRLERTRRGVYGGVVGYFDFAGNADAAIAIRTAVVKDGVAHVQAGAGLVADSDPATEDLETQNKAAAVIAAVRRAEGLVALEGAN</sequence>
<comment type="similarity">
    <text evidence="3 15">Belongs to the anthranilate synthase component I family.</text>
</comment>
<reference evidence="19" key="1">
    <citation type="journal article" date="2019" name="Int. J. Syst. Evol. Microbiol.">
        <title>The Global Catalogue of Microorganisms (GCM) 10K type strain sequencing project: providing services to taxonomists for standard genome sequencing and annotation.</title>
        <authorList>
            <consortium name="The Broad Institute Genomics Platform"/>
            <consortium name="The Broad Institute Genome Sequencing Center for Infectious Disease"/>
            <person name="Wu L."/>
            <person name="Ma J."/>
        </authorList>
    </citation>
    <scope>NUCLEOTIDE SEQUENCE [LARGE SCALE GENOMIC DNA]</scope>
    <source>
        <strain evidence="19">CGMCC 1.15277</strain>
    </source>
</reference>
<dbReference type="Pfam" id="PF00425">
    <property type="entry name" value="Chorismate_bind"/>
    <property type="match status" value="1"/>
</dbReference>
<evidence type="ECO:0000256" key="5">
    <source>
        <dbReference type="ARBA" id="ARBA00012266"/>
    </source>
</evidence>
<dbReference type="InterPro" id="IPR005256">
    <property type="entry name" value="Anth_synth_I_PabB"/>
</dbReference>
<evidence type="ECO:0000256" key="13">
    <source>
        <dbReference type="ARBA" id="ARBA00025634"/>
    </source>
</evidence>
<comment type="caution">
    <text evidence="18">The sequence shown here is derived from an EMBL/GenBank/DDBJ whole genome shotgun (WGS) entry which is preliminary data.</text>
</comment>
<dbReference type="InterPro" id="IPR005801">
    <property type="entry name" value="ADC_synthase"/>
</dbReference>
<dbReference type="RefSeq" id="WP_343886194.1">
    <property type="nucleotide sequence ID" value="NZ_BAAAKI010000013.1"/>
</dbReference>
<evidence type="ECO:0000256" key="12">
    <source>
        <dbReference type="ARBA" id="ARBA00023239"/>
    </source>
</evidence>
<keyword evidence="12 15" id="KW-0456">Lyase</keyword>
<keyword evidence="11 15" id="KW-0057">Aromatic amino acid biosynthesis</keyword>
<evidence type="ECO:0000256" key="7">
    <source>
        <dbReference type="ARBA" id="ARBA00022605"/>
    </source>
</evidence>
<keyword evidence="9 15" id="KW-0822">Tryptophan biosynthesis</keyword>
<dbReference type="InterPro" id="IPR006805">
    <property type="entry name" value="Anth_synth_I_N"/>
</dbReference>
<evidence type="ECO:0000256" key="4">
    <source>
        <dbReference type="ARBA" id="ARBA00011575"/>
    </source>
</evidence>
<evidence type="ECO:0000256" key="2">
    <source>
        <dbReference type="ARBA" id="ARBA00004873"/>
    </source>
</evidence>
<organism evidence="18 19">
    <name type="scientific">Luteococcus sanguinis</name>
    <dbReference type="NCBI Taxonomy" id="174038"/>
    <lineage>
        <taxon>Bacteria</taxon>
        <taxon>Bacillati</taxon>
        <taxon>Actinomycetota</taxon>
        <taxon>Actinomycetes</taxon>
        <taxon>Propionibacteriales</taxon>
        <taxon>Propionibacteriaceae</taxon>
        <taxon>Luteococcus</taxon>
    </lineage>
</organism>
<comment type="cofactor">
    <cofactor evidence="1 15">
        <name>Mg(2+)</name>
        <dbReference type="ChEBI" id="CHEBI:18420"/>
    </cofactor>
</comment>
<comment type="pathway">
    <text evidence="2 15">Amino-acid biosynthesis; L-tryptophan biosynthesis; L-tryptophan from chorismate: step 1/5.</text>
</comment>
<evidence type="ECO:0000259" key="17">
    <source>
        <dbReference type="Pfam" id="PF04715"/>
    </source>
</evidence>
<evidence type="ECO:0000256" key="11">
    <source>
        <dbReference type="ARBA" id="ARBA00023141"/>
    </source>
</evidence>
<dbReference type="NCBIfam" id="NF010086">
    <property type="entry name" value="PRK13571.1"/>
    <property type="match status" value="1"/>
</dbReference>
<proteinExistence type="inferred from homology"/>
<dbReference type="Gene3D" id="3.60.120.10">
    <property type="entry name" value="Anthranilate synthase"/>
    <property type="match status" value="1"/>
</dbReference>
<dbReference type="GO" id="GO:0004049">
    <property type="term" value="F:anthranilate synthase activity"/>
    <property type="evidence" value="ECO:0007669"/>
    <property type="project" value="UniProtKB-EC"/>
</dbReference>
<evidence type="ECO:0000256" key="3">
    <source>
        <dbReference type="ARBA" id="ARBA00009562"/>
    </source>
</evidence>
<keyword evidence="10 15" id="KW-0460">Magnesium</keyword>
<evidence type="ECO:0000256" key="1">
    <source>
        <dbReference type="ARBA" id="ARBA00001946"/>
    </source>
</evidence>
<evidence type="ECO:0000256" key="8">
    <source>
        <dbReference type="ARBA" id="ARBA00022723"/>
    </source>
</evidence>
<feature type="domain" description="Anthranilate synthase component I N-terminal" evidence="17">
    <location>
        <begin position="32"/>
        <end position="172"/>
    </location>
</feature>
<dbReference type="PRINTS" id="PR00095">
    <property type="entry name" value="ANTSNTHASEI"/>
</dbReference>
<dbReference type="SUPFAM" id="SSF56322">
    <property type="entry name" value="ADC synthase"/>
    <property type="match status" value="1"/>
</dbReference>
<protein>
    <recommendedName>
        <fullName evidence="6 15">Anthranilate synthase component 1</fullName>
        <ecNumber evidence="5 15">4.1.3.27</ecNumber>
    </recommendedName>
</protein>
<dbReference type="NCBIfam" id="TIGR00564">
    <property type="entry name" value="trpE_most"/>
    <property type="match status" value="1"/>
</dbReference>
<evidence type="ECO:0000256" key="6">
    <source>
        <dbReference type="ARBA" id="ARBA00020653"/>
    </source>
</evidence>
<evidence type="ECO:0000256" key="14">
    <source>
        <dbReference type="ARBA" id="ARBA00047683"/>
    </source>
</evidence>
<keyword evidence="8 15" id="KW-0479">Metal-binding</keyword>
<dbReference type="Proteomes" id="UP001596266">
    <property type="component" value="Unassembled WGS sequence"/>
</dbReference>
<keyword evidence="19" id="KW-1185">Reference proteome</keyword>
<feature type="domain" description="Chorismate-utilising enzyme C-terminal" evidence="16">
    <location>
        <begin position="229"/>
        <end position="482"/>
    </location>
</feature>
<evidence type="ECO:0000313" key="19">
    <source>
        <dbReference type="Proteomes" id="UP001596266"/>
    </source>
</evidence>
<dbReference type="InterPro" id="IPR015890">
    <property type="entry name" value="Chorismate_C"/>
</dbReference>
<dbReference type="PANTHER" id="PTHR11236:SF46">
    <property type="entry name" value="ANTHRANILATE SYNTHASE COMPONENT 1"/>
    <property type="match status" value="1"/>
</dbReference>
<evidence type="ECO:0000256" key="10">
    <source>
        <dbReference type="ARBA" id="ARBA00022842"/>
    </source>
</evidence>